<sequence>MESTPASLPASLPVFPNCGNVACCLAGVLLVIVGTIVSVVAVSLTSWVPVGWDTGVSGCGVSGVGAWAPADQVNPRGRLPV</sequence>
<evidence type="ECO:0000313" key="2">
    <source>
        <dbReference type="EMBL" id="MDM8334585.1"/>
    </source>
</evidence>
<protein>
    <recommendedName>
        <fullName evidence="4">Transmembrane protein</fullName>
    </recommendedName>
</protein>
<keyword evidence="1" id="KW-1133">Transmembrane helix</keyword>
<organism evidence="2 3">
    <name type="scientific">Limosilactobacillus panis</name>
    <dbReference type="NCBI Taxonomy" id="47493"/>
    <lineage>
        <taxon>Bacteria</taxon>
        <taxon>Bacillati</taxon>
        <taxon>Bacillota</taxon>
        <taxon>Bacilli</taxon>
        <taxon>Lactobacillales</taxon>
        <taxon>Lactobacillaceae</taxon>
        <taxon>Limosilactobacillus</taxon>
    </lineage>
</organism>
<name>A0ABT7VPC5_9LACO</name>
<keyword evidence="3" id="KW-1185">Reference proteome</keyword>
<keyword evidence="1" id="KW-0472">Membrane</keyword>
<reference evidence="2" key="2">
    <citation type="submission" date="2023-06" db="EMBL/GenBank/DDBJ databases">
        <authorList>
            <person name="Zeman M."/>
            <person name="Kubasova T."/>
            <person name="Jahodarova E."/>
            <person name="Nykrynova M."/>
            <person name="Rychlik I."/>
        </authorList>
    </citation>
    <scope>NUCLEOTIDE SEQUENCE</scope>
    <source>
        <strain evidence="2">105_WCHN</strain>
    </source>
</reference>
<dbReference type="Proteomes" id="UP001529423">
    <property type="component" value="Unassembled WGS sequence"/>
</dbReference>
<comment type="caution">
    <text evidence="2">The sequence shown here is derived from an EMBL/GenBank/DDBJ whole genome shotgun (WGS) entry which is preliminary data.</text>
</comment>
<dbReference type="EMBL" id="JAUDEO010000062">
    <property type="protein sequence ID" value="MDM8334585.1"/>
    <property type="molecule type" value="Genomic_DNA"/>
</dbReference>
<reference evidence="2" key="1">
    <citation type="submission" date="2023-06" db="EMBL/GenBank/DDBJ databases">
        <title>Identification and characterization of horizontal gene transfer across gut microbiota members of farm animals based on homology search.</title>
        <authorList>
            <person name="Schwarzerova J."/>
            <person name="Nykrynova M."/>
            <person name="Jureckova K."/>
            <person name="Cejkova D."/>
            <person name="Rychlik I."/>
        </authorList>
    </citation>
    <scope>NUCLEOTIDE SEQUENCE</scope>
    <source>
        <strain evidence="2">105_WCHN</strain>
    </source>
</reference>
<evidence type="ECO:0008006" key="4">
    <source>
        <dbReference type="Google" id="ProtNLM"/>
    </source>
</evidence>
<proteinExistence type="predicted"/>
<accession>A0ABT7VPC5</accession>
<evidence type="ECO:0000313" key="3">
    <source>
        <dbReference type="Proteomes" id="UP001529423"/>
    </source>
</evidence>
<evidence type="ECO:0000256" key="1">
    <source>
        <dbReference type="SAM" id="Phobius"/>
    </source>
</evidence>
<dbReference type="RefSeq" id="WP_289561220.1">
    <property type="nucleotide sequence ID" value="NZ_JAUDEO010000062.1"/>
</dbReference>
<feature type="transmembrane region" description="Helical" evidence="1">
    <location>
        <begin position="21"/>
        <end position="44"/>
    </location>
</feature>
<keyword evidence="1" id="KW-0812">Transmembrane</keyword>
<gene>
    <name evidence="2" type="ORF">QUW46_08395</name>
</gene>